<dbReference type="Pfam" id="PF11181">
    <property type="entry name" value="YflT"/>
    <property type="match status" value="1"/>
</dbReference>
<dbReference type="RefSeq" id="WP_092985873.1">
    <property type="nucleotide sequence ID" value="NZ_FNFY01000009.1"/>
</dbReference>
<feature type="region of interest" description="Disordered" evidence="1">
    <location>
        <begin position="108"/>
        <end position="270"/>
    </location>
</feature>
<keyword evidence="4" id="KW-1185">Reference proteome</keyword>
<evidence type="ECO:0000313" key="3">
    <source>
        <dbReference type="EMBL" id="SDK75984.1"/>
    </source>
</evidence>
<dbReference type="EMBL" id="FNFY01000009">
    <property type="protein sequence ID" value="SDK75984.1"/>
    <property type="molecule type" value="Genomic_DNA"/>
</dbReference>
<evidence type="ECO:0000256" key="1">
    <source>
        <dbReference type="SAM" id="MobiDB-lite"/>
    </source>
</evidence>
<gene>
    <name evidence="3" type="ORF">SAMN05216216_10910</name>
</gene>
<organism evidence="3 4">
    <name type="scientific">Lacicoccus qingdaonensis</name>
    <dbReference type="NCBI Taxonomy" id="576118"/>
    <lineage>
        <taxon>Bacteria</taxon>
        <taxon>Bacillati</taxon>
        <taxon>Bacillota</taxon>
        <taxon>Bacilli</taxon>
        <taxon>Bacillales</taxon>
        <taxon>Salinicoccaceae</taxon>
        <taxon>Lacicoccus</taxon>
    </lineage>
</organism>
<dbReference type="InterPro" id="IPR025889">
    <property type="entry name" value="GSP17M-like_dom"/>
</dbReference>
<evidence type="ECO:0000259" key="2">
    <source>
        <dbReference type="Pfam" id="PF11181"/>
    </source>
</evidence>
<feature type="compositionally biased region" description="Basic and acidic residues" evidence="1">
    <location>
        <begin position="199"/>
        <end position="212"/>
    </location>
</feature>
<dbReference type="Proteomes" id="UP000199008">
    <property type="component" value="Unassembled WGS sequence"/>
</dbReference>
<feature type="domain" description="General stress protein 17M-like" evidence="2">
    <location>
        <begin position="7"/>
        <end position="93"/>
    </location>
</feature>
<feature type="compositionally biased region" description="Low complexity" evidence="1">
    <location>
        <begin position="178"/>
        <end position="194"/>
    </location>
</feature>
<feature type="compositionally biased region" description="Basic and acidic residues" evidence="1">
    <location>
        <begin position="151"/>
        <end position="177"/>
    </location>
</feature>
<reference evidence="4" key="1">
    <citation type="submission" date="2016-10" db="EMBL/GenBank/DDBJ databases">
        <authorList>
            <person name="Varghese N."/>
            <person name="Submissions S."/>
        </authorList>
    </citation>
    <scope>NUCLEOTIDE SEQUENCE [LARGE SCALE GENOMIC DNA]</scope>
    <source>
        <strain evidence="4">CGMCC 1.8895</strain>
    </source>
</reference>
<protein>
    <submittedName>
        <fullName evidence="3">Heat induced stress protein YflT</fullName>
    </submittedName>
</protein>
<feature type="compositionally biased region" description="Basic and acidic residues" evidence="1">
    <location>
        <begin position="108"/>
        <end position="123"/>
    </location>
</feature>
<name>A0A1G9EIN9_9BACL</name>
<sequence length="270" mass="30809">MSRFEKFATEQDVMERIEQLRTEGFEESDITVISSQKLEDAYLKYRSVNFKNSEGTTWDKFISMFSYDDPKDKVLGAFDITDSEKEHFKHALDRREILLLKENHAVDEKRDVQNEPREYHETQQQDTQAMEDEAAQNERLDARNTASAGRKSYDHGSDAESARLHTADEDDRFDSIHSSKASAKAAGGSRPGGPTYAEQADRAIRDDITLDSERDDVEADNDITLKDTENADEYDYTASKNDKDKDTAGNGPAVSEYDYESEKEEYGYKS</sequence>
<evidence type="ECO:0000313" key="4">
    <source>
        <dbReference type="Proteomes" id="UP000199008"/>
    </source>
</evidence>
<dbReference type="AlphaFoldDB" id="A0A1G9EIN9"/>
<proteinExistence type="predicted"/>
<accession>A0A1G9EIN9</accession>
<dbReference type="OrthoDB" id="2388692at2"/>
<dbReference type="STRING" id="576118.SAMN05216216_10910"/>